<keyword evidence="1" id="KW-1133">Transmembrane helix</keyword>
<sequence length="76" mass="7831">MARLLALLILSEAAHIGLFVSIWPLAPGVGLGAVAIGSLMGAHYLADALAKGPMGFLAARWGPGAFWCWGRPLASC</sequence>
<comment type="caution">
    <text evidence="2">The sequence shown here is derived from an EMBL/GenBank/DDBJ whole genome shotgun (WGS) entry which is preliminary data.</text>
</comment>
<dbReference type="Proteomes" id="UP001596297">
    <property type="component" value="Unassembled WGS sequence"/>
</dbReference>
<reference evidence="3" key="1">
    <citation type="journal article" date="2019" name="Int. J. Syst. Evol. Microbiol.">
        <title>The Global Catalogue of Microorganisms (GCM) 10K type strain sequencing project: providing services to taxonomists for standard genome sequencing and annotation.</title>
        <authorList>
            <consortium name="The Broad Institute Genomics Platform"/>
            <consortium name="The Broad Institute Genome Sequencing Center for Infectious Disease"/>
            <person name="Wu L."/>
            <person name="Ma J."/>
        </authorList>
    </citation>
    <scope>NUCLEOTIDE SEQUENCE [LARGE SCALE GENOMIC DNA]</scope>
    <source>
        <strain evidence="3">CGMCC 1.15772</strain>
    </source>
</reference>
<dbReference type="RefSeq" id="WP_380083234.1">
    <property type="nucleotide sequence ID" value="NZ_JBHSWD010000001.1"/>
</dbReference>
<feature type="transmembrane region" description="Helical" evidence="1">
    <location>
        <begin position="23"/>
        <end position="46"/>
    </location>
</feature>
<evidence type="ECO:0000313" key="3">
    <source>
        <dbReference type="Proteomes" id="UP001596297"/>
    </source>
</evidence>
<name>A0ABW1YFC3_9DEIO</name>
<dbReference type="EMBL" id="JBHSWD010000001">
    <property type="protein sequence ID" value="MFC6592227.1"/>
    <property type="molecule type" value="Genomic_DNA"/>
</dbReference>
<proteinExistence type="predicted"/>
<evidence type="ECO:0000256" key="1">
    <source>
        <dbReference type="SAM" id="Phobius"/>
    </source>
</evidence>
<keyword evidence="3" id="KW-1185">Reference proteome</keyword>
<gene>
    <name evidence="2" type="ORF">ACFP81_09610</name>
</gene>
<keyword evidence="1" id="KW-0812">Transmembrane</keyword>
<protein>
    <submittedName>
        <fullName evidence="2">Uncharacterized protein</fullName>
    </submittedName>
</protein>
<evidence type="ECO:0000313" key="2">
    <source>
        <dbReference type="EMBL" id="MFC6592227.1"/>
    </source>
</evidence>
<accession>A0ABW1YFC3</accession>
<organism evidence="2 3">
    <name type="scientific">Deinococcus lacus</name>
    <dbReference type="NCBI Taxonomy" id="392561"/>
    <lineage>
        <taxon>Bacteria</taxon>
        <taxon>Thermotogati</taxon>
        <taxon>Deinococcota</taxon>
        <taxon>Deinococci</taxon>
        <taxon>Deinococcales</taxon>
        <taxon>Deinococcaceae</taxon>
        <taxon>Deinococcus</taxon>
    </lineage>
</organism>
<keyword evidence="1" id="KW-0472">Membrane</keyword>